<gene>
    <name evidence="2" type="ORF">J2S41_002083</name>
</gene>
<dbReference type="AlphaFoldDB" id="A0AAE3YMN7"/>
<dbReference type="EMBL" id="JAVDYB010000001">
    <property type="protein sequence ID" value="MDR7275305.1"/>
    <property type="molecule type" value="Genomic_DNA"/>
</dbReference>
<dbReference type="InterPro" id="IPR016181">
    <property type="entry name" value="Acyl_CoA_acyltransferase"/>
</dbReference>
<evidence type="ECO:0000259" key="1">
    <source>
        <dbReference type="PROSITE" id="PS51186"/>
    </source>
</evidence>
<evidence type="ECO:0000313" key="3">
    <source>
        <dbReference type="Proteomes" id="UP001183643"/>
    </source>
</evidence>
<name>A0AAE3YMN7_9ACTN</name>
<dbReference type="SUPFAM" id="SSF55729">
    <property type="entry name" value="Acyl-CoA N-acyltransferases (Nat)"/>
    <property type="match status" value="1"/>
</dbReference>
<dbReference type="Pfam" id="PF00583">
    <property type="entry name" value="Acetyltransf_1"/>
    <property type="match status" value="1"/>
</dbReference>
<dbReference type="Proteomes" id="UP001183643">
    <property type="component" value="Unassembled WGS sequence"/>
</dbReference>
<feature type="domain" description="N-acetyltransferase" evidence="1">
    <location>
        <begin position="1"/>
        <end position="151"/>
    </location>
</feature>
<sequence>MTVRPWQADDYALLSGFESHLSAETVWRRFFTGGSALPAAYRRMLLRQQDPAAPPWLMQVTVADGHLVGWAECRGGPAHGYEVAVIVADPWQRNGIGTRLLRELLGRCAEAGIDEVRGYVLPGNPAMAGAVRHRSFTAADGAHWTVSHRLADGLREHVLHLAVSDHG</sequence>
<dbReference type="RefSeq" id="WP_310366114.1">
    <property type="nucleotide sequence ID" value="NZ_JAVDYB010000001.1"/>
</dbReference>
<comment type="caution">
    <text evidence="2">The sequence shown here is derived from an EMBL/GenBank/DDBJ whole genome shotgun (WGS) entry which is preliminary data.</text>
</comment>
<dbReference type="Gene3D" id="3.40.630.30">
    <property type="match status" value="1"/>
</dbReference>
<proteinExistence type="predicted"/>
<accession>A0AAE3YMN7</accession>
<organism evidence="2 3">
    <name type="scientific">Catenuloplanes atrovinosus</name>
    <dbReference type="NCBI Taxonomy" id="137266"/>
    <lineage>
        <taxon>Bacteria</taxon>
        <taxon>Bacillati</taxon>
        <taxon>Actinomycetota</taxon>
        <taxon>Actinomycetes</taxon>
        <taxon>Micromonosporales</taxon>
        <taxon>Micromonosporaceae</taxon>
        <taxon>Catenuloplanes</taxon>
    </lineage>
</organism>
<dbReference type="CDD" id="cd04301">
    <property type="entry name" value="NAT_SF"/>
    <property type="match status" value="1"/>
</dbReference>
<evidence type="ECO:0000313" key="2">
    <source>
        <dbReference type="EMBL" id="MDR7275305.1"/>
    </source>
</evidence>
<reference evidence="2" key="1">
    <citation type="submission" date="2023-07" db="EMBL/GenBank/DDBJ databases">
        <title>Sequencing the genomes of 1000 actinobacteria strains.</title>
        <authorList>
            <person name="Klenk H.-P."/>
        </authorList>
    </citation>
    <scope>NUCLEOTIDE SEQUENCE</scope>
    <source>
        <strain evidence="2">DSM 44707</strain>
    </source>
</reference>
<dbReference type="GO" id="GO:0016747">
    <property type="term" value="F:acyltransferase activity, transferring groups other than amino-acyl groups"/>
    <property type="evidence" value="ECO:0007669"/>
    <property type="project" value="InterPro"/>
</dbReference>
<keyword evidence="3" id="KW-1185">Reference proteome</keyword>
<dbReference type="InterPro" id="IPR000182">
    <property type="entry name" value="GNAT_dom"/>
</dbReference>
<protein>
    <submittedName>
        <fullName evidence="2">GNAT superfamily N-acetyltransferase</fullName>
    </submittedName>
</protein>
<dbReference type="PROSITE" id="PS51186">
    <property type="entry name" value="GNAT"/>
    <property type="match status" value="1"/>
</dbReference>